<gene>
    <name evidence="1" type="ORF">ACFOHL_06320</name>
</gene>
<comment type="caution">
    <text evidence="1">The sequence shown here is derived from an EMBL/GenBank/DDBJ whole genome shotgun (WGS) entry which is preliminary data.</text>
</comment>
<evidence type="ECO:0000313" key="1">
    <source>
        <dbReference type="EMBL" id="MFC3121229.1"/>
    </source>
</evidence>
<sequence>MSLLGCSSLPQVNTLQGKWILEKDGSTMLNPQTSGLVMKDGVLYSVSDASADESQIKRLHMIDPNSARVINKSEGMAFDEFVKNSCFYSYLAGEPDYEALVPDPYLDDAWIWVTEDASRGEPLSGECQRQYGDSNSTTYPTLLVRLVQEGDALRVIGVRPLQFDTHDGLADLPNDGIEGLALTKDKKLLLGLEKDGAGQPRVFSVTLSSDFFDSLLFARVKDAGLKLPTFDSGSHPINGMDVFYRSNGDGYLVAAARNDNELWIIDLQKQKETVIVPLEFFAPSNTSQNCAAFHLMDNASLEGVAIADGTIYLVNDPWKENYHKNLVCPQDKTAYDRFSPLLFQLAIDDAWFN</sequence>
<proteinExistence type="predicted"/>
<evidence type="ECO:0000313" key="2">
    <source>
        <dbReference type="Proteomes" id="UP001595478"/>
    </source>
</evidence>
<protein>
    <recommendedName>
        <fullName evidence="3">Phytase-like domain-containing protein</fullName>
    </recommendedName>
</protein>
<dbReference type="Proteomes" id="UP001595478">
    <property type="component" value="Unassembled WGS sequence"/>
</dbReference>
<keyword evidence="2" id="KW-1185">Reference proteome</keyword>
<dbReference type="SUPFAM" id="SSF50956">
    <property type="entry name" value="Thermostable phytase (3-phytase)"/>
    <property type="match status" value="1"/>
</dbReference>
<accession>A0ABV7FLP9</accession>
<name>A0ABV7FLP9_9ALTE</name>
<organism evidence="1 2">
    <name type="scientific">Agaribacter flavus</name>
    <dbReference type="NCBI Taxonomy" id="1902781"/>
    <lineage>
        <taxon>Bacteria</taxon>
        <taxon>Pseudomonadati</taxon>
        <taxon>Pseudomonadota</taxon>
        <taxon>Gammaproteobacteria</taxon>
        <taxon>Alteromonadales</taxon>
        <taxon>Alteromonadaceae</taxon>
        <taxon>Agaribacter</taxon>
    </lineage>
</organism>
<evidence type="ECO:0008006" key="3">
    <source>
        <dbReference type="Google" id="ProtNLM"/>
    </source>
</evidence>
<reference evidence="2" key="1">
    <citation type="journal article" date="2019" name="Int. J. Syst. Evol. Microbiol.">
        <title>The Global Catalogue of Microorganisms (GCM) 10K type strain sequencing project: providing services to taxonomists for standard genome sequencing and annotation.</title>
        <authorList>
            <consortium name="The Broad Institute Genomics Platform"/>
            <consortium name="The Broad Institute Genome Sequencing Center for Infectious Disease"/>
            <person name="Wu L."/>
            <person name="Ma J."/>
        </authorList>
    </citation>
    <scope>NUCLEOTIDE SEQUENCE [LARGE SCALE GENOMIC DNA]</scope>
    <source>
        <strain evidence="2">KCTC 52473</strain>
    </source>
</reference>
<dbReference type="EMBL" id="JBHRSW010000007">
    <property type="protein sequence ID" value="MFC3121229.1"/>
    <property type="molecule type" value="Genomic_DNA"/>
</dbReference>